<sequence length="204" mass="23030">MTVMNYSRYLHLKDLLALQNPLTPSEQRDLHDSERLFIVVHQASETLLSQALTDLRHIEAENCGERCSSYRLDRATHIVHSLVGHVELLHRTLEPEDFLSFRDRFGTASGLQSAQFHELFRAVDRLTSGDTGHRLGLETLQLLGLSAAVRQWRYAHLEMVEHMIGTLPGSGDTSGLEYLERQLNGTPRCEYADGATAGRPRTHS</sequence>
<comment type="caution">
    <text evidence="1">The sequence shown here is derived from an EMBL/GenBank/DDBJ whole genome shotgun (WGS) entry which is preliminary data.</text>
</comment>
<keyword evidence="1" id="KW-0223">Dioxygenase</keyword>
<dbReference type="OrthoDB" id="9776847at2"/>
<protein>
    <submittedName>
        <fullName evidence="1">Tryptophan 2,3-dioxygenase</fullName>
    </submittedName>
</protein>
<dbReference type="Pfam" id="PF03301">
    <property type="entry name" value="Trp_dioxygenase"/>
    <property type="match status" value="1"/>
</dbReference>
<organism evidence="1 2">
    <name type="scientific">Umezawaea tangerina</name>
    <dbReference type="NCBI Taxonomy" id="84725"/>
    <lineage>
        <taxon>Bacteria</taxon>
        <taxon>Bacillati</taxon>
        <taxon>Actinomycetota</taxon>
        <taxon>Actinomycetes</taxon>
        <taxon>Pseudonocardiales</taxon>
        <taxon>Pseudonocardiaceae</taxon>
        <taxon>Umezawaea</taxon>
    </lineage>
</organism>
<dbReference type="SUPFAM" id="SSF140959">
    <property type="entry name" value="Indolic compounds 2,3-dioxygenase-like"/>
    <property type="match status" value="1"/>
</dbReference>
<dbReference type="EMBL" id="PVTF01000008">
    <property type="protein sequence ID" value="PRY39091.1"/>
    <property type="molecule type" value="Genomic_DNA"/>
</dbReference>
<dbReference type="AlphaFoldDB" id="A0A2T0T0A1"/>
<dbReference type="Gene3D" id="1.20.58.480">
    <property type="match status" value="2"/>
</dbReference>
<accession>A0A2T0T0A1</accession>
<dbReference type="GO" id="GO:0019442">
    <property type="term" value="P:L-tryptophan catabolic process to acetyl-CoA"/>
    <property type="evidence" value="ECO:0007669"/>
    <property type="project" value="TreeGrafter"/>
</dbReference>
<evidence type="ECO:0000313" key="1">
    <source>
        <dbReference type="EMBL" id="PRY39091.1"/>
    </source>
</evidence>
<name>A0A2T0T0A1_9PSEU</name>
<dbReference type="InterPro" id="IPR004981">
    <property type="entry name" value="Trp_2_3_dOase"/>
</dbReference>
<dbReference type="GO" id="GO:0020037">
    <property type="term" value="F:heme binding"/>
    <property type="evidence" value="ECO:0007669"/>
    <property type="project" value="InterPro"/>
</dbReference>
<dbReference type="InterPro" id="IPR037217">
    <property type="entry name" value="Trp/Indoleamine_2_3_dOase-like"/>
</dbReference>
<dbReference type="PANTHER" id="PTHR10138">
    <property type="entry name" value="TRYPTOPHAN 2,3-DIOXYGENASE"/>
    <property type="match status" value="1"/>
</dbReference>
<reference evidence="1 2" key="1">
    <citation type="submission" date="2018-03" db="EMBL/GenBank/DDBJ databases">
        <title>Genomic Encyclopedia of Archaeal and Bacterial Type Strains, Phase II (KMG-II): from individual species to whole genera.</title>
        <authorList>
            <person name="Goeker M."/>
        </authorList>
    </citation>
    <scope>NUCLEOTIDE SEQUENCE [LARGE SCALE GENOMIC DNA]</scope>
    <source>
        <strain evidence="1 2">DSM 44720</strain>
    </source>
</reference>
<gene>
    <name evidence="1" type="ORF">CLV43_108491</name>
</gene>
<keyword evidence="2" id="KW-1185">Reference proteome</keyword>
<proteinExistence type="predicted"/>
<dbReference type="PANTHER" id="PTHR10138:SF0">
    <property type="entry name" value="TRYPTOPHAN 2,3-DIOXYGENASE"/>
    <property type="match status" value="1"/>
</dbReference>
<dbReference type="GO" id="GO:0046872">
    <property type="term" value="F:metal ion binding"/>
    <property type="evidence" value="ECO:0007669"/>
    <property type="project" value="InterPro"/>
</dbReference>
<dbReference type="GO" id="GO:0019441">
    <property type="term" value="P:L-tryptophan catabolic process to kynurenine"/>
    <property type="evidence" value="ECO:0007669"/>
    <property type="project" value="InterPro"/>
</dbReference>
<dbReference type="GO" id="GO:0004833">
    <property type="term" value="F:L-tryptophan 2,3-dioxygenase activity"/>
    <property type="evidence" value="ECO:0007669"/>
    <property type="project" value="InterPro"/>
</dbReference>
<dbReference type="Proteomes" id="UP000239494">
    <property type="component" value="Unassembled WGS sequence"/>
</dbReference>
<keyword evidence="1" id="KW-0560">Oxidoreductase</keyword>
<evidence type="ECO:0000313" key="2">
    <source>
        <dbReference type="Proteomes" id="UP000239494"/>
    </source>
</evidence>